<evidence type="ECO:0000313" key="1">
    <source>
        <dbReference type="EMBL" id="KAF9068959.1"/>
    </source>
</evidence>
<protein>
    <recommendedName>
        <fullName evidence="3">Arrestin-like N-terminal domain-containing protein</fullName>
    </recommendedName>
</protein>
<evidence type="ECO:0000313" key="2">
    <source>
        <dbReference type="Proteomes" id="UP000772434"/>
    </source>
</evidence>
<reference evidence="1" key="1">
    <citation type="submission" date="2020-11" db="EMBL/GenBank/DDBJ databases">
        <authorList>
            <consortium name="DOE Joint Genome Institute"/>
            <person name="Ahrendt S."/>
            <person name="Riley R."/>
            <person name="Andreopoulos W."/>
            <person name="Labutti K."/>
            <person name="Pangilinan J."/>
            <person name="Ruiz-Duenas F.J."/>
            <person name="Barrasa J.M."/>
            <person name="Sanchez-Garcia M."/>
            <person name="Camarero S."/>
            <person name="Miyauchi S."/>
            <person name="Serrano A."/>
            <person name="Linde D."/>
            <person name="Babiker R."/>
            <person name="Drula E."/>
            <person name="Ayuso-Fernandez I."/>
            <person name="Pacheco R."/>
            <person name="Padilla G."/>
            <person name="Ferreira P."/>
            <person name="Barriuso J."/>
            <person name="Kellner H."/>
            <person name="Castanera R."/>
            <person name="Alfaro M."/>
            <person name="Ramirez L."/>
            <person name="Pisabarro A.G."/>
            <person name="Kuo A."/>
            <person name="Tritt A."/>
            <person name="Lipzen A."/>
            <person name="He G."/>
            <person name="Yan M."/>
            <person name="Ng V."/>
            <person name="Cullen D."/>
            <person name="Martin F."/>
            <person name="Rosso M.-N."/>
            <person name="Henrissat B."/>
            <person name="Hibbett D."/>
            <person name="Martinez A.T."/>
            <person name="Grigoriev I.V."/>
        </authorList>
    </citation>
    <scope>NUCLEOTIDE SEQUENCE</scope>
    <source>
        <strain evidence="1">AH 40177</strain>
    </source>
</reference>
<proteinExistence type="predicted"/>
<accession>A0A9P5U7M8</accession>
<sequence length="270" mass="30325">MLYGDSKLSKQLPTFTEGSKVHGKVKVDLTSGESINAVVVTIRGQLISGSTFDTFLDYSQTLWPESTGQKTTRGRSDCGPKDAPDLKFSNFLKLFWNAMPKPAYNTKIITPIGYIPIIRPGPPSRLRQLAYEETTPIPGPVADPEGWFSLPPCPVVGKLYNRQFVDATCTLSIALPLSYTRGSVIPLHLVIQSHDVRTLDVLSSPLAAVCRLRRTFRFHPEEHRTVDPKLRKDEIEHSELATWWPSDELPRPEKETFKRMLDGELLLPLT</sequence>
<dbReference type="EMBL" id="JADNRY010000055">
    <property type="protein sequence ID" value="KAF9068959.1"/>
    <property type="molecule type" value="Genomic_DNA"/>
</dbReference>
<keyword evidence="2" id="KW-1185">Reference proteome</keyword>
<dbReference type="Proteomes" id="UP000772434">
    <property type="component" value="Unassembled WGS sequence"/>
</dbReference>
<dbReference type="OrthoDB" id="3261578at2759"/>
<name>A0A9P5U7M8_9AGAR</name>
<comment type="caution">
    <text evidence="1">The sequence shown here is derived from an EMBL/GenBank/DDBJ whole genome shotgun (WGS) entry which is preliminary data.</text>
</comment>
<organism evidence="1 2">
    <name type="scientific">Rhodocollybia butyracea</name>
    <dbReference type="NCBI Taxonomy" id="206335"/>
    <lineage>
        <taxon>Eukaryota</taxon>
        <taxon>Fungi</taxon>
        <taxon>Dikarya</taxon>
        <taxon>Basidiomycota</taxon>
        <taxon>Agaricomycotina</taxon>
        <taxon>Agaricomycetes</taxon>
        <taxon>Agaricomycetidae</taxon>
        <taxon>Agaricales</taxon>
        <taxon>Marasmiineae</taxon>
        <taxon>Omphalotaceae</taxon>
        <taxon>Rhodocollybia</taxon>
    </lineage>
</organism>
<dbReference type="AlphaFoldDB" id="A0A9P5U7M8"/>
<evidence type="ECO:0008006" key="3">
    <source>
        <dbReference type="Google" id="ProtNLM"/>
    </source>
</evidence>
<gene>
    <name evidence="1" type="ORF">BDP27DRAFT_1421388</name>
</gene>